<accession>A0AA39V8Q6</accession>
<evidence type="ECO:0000313" key="2">
    <source>
        <dbReference type="EMBL" id="KAK0571586.1"/>
    </source>
</evidence>
<sequence length="181" mass="19775">MLEPSSVSHKPNQPNQIVEGLKAKKVQSGLKWKRAVRDMKGNQRSSEFGEITILGELKVENNSEKGNLQIVDDRGDGNGSVQEEVQCRVVRPELVTSSEPLVAAGLSSPPSPQLSSSSSSSSPPALAAAIANLSHRRHHLRRFHLIFGRFGSRPPRKADLALFAATGGRLAIWRRLSSRRI</sequence>
<name>A0AA39V8Q6_ACESA</name>
<evidence type="ECO:0000313" key="3">
    <source>
        <dbReference type="Proteomes" id="UP001168877"/>
    </source>
</evidence>
<reference evidence="2" key="1">
    <citation type="journal article" date="2022" name="Plant J.">
        <title>Strategies of tolerance reflected in two North American maple genomes.</title>
        <authorList>
            <person name="McEvoy S.L."/>
            <person name="Sezen U.U."/>
            <person name="Trouern-Trend A."/>
            <person name="McMahon S.M."/>
            <person name="Schaberg P.G."/>
            <person name="Yang J."/>
            <person name="Wegrzyn J.L."/>
            <person name="Swenson N.G."/>
        </authorList>
    </citation>
    <scope>NUCLEOTIDE SEQUENCE</scope>
    <source>
        <strain evidence="2">NS2018</strain>
    </source>
</reference>
<proteinExistence type="predicted"/>
<feature type="region of interest" description="Disordered" evidence="1">
    <location>
        <begin position="101"/>
        <end position="122"/>
    </location>
</feature>
<dbReference type="EMBL" id="JAUESC010000388">
    <property type="protein sequence ID" value="KAK0571586.1"/>
    <property type="molecule type" value="Genomic_DNA"/>
</dbReference>
<reference evidence="2" key="2">
    <citation type="submission" date="2023-06" db="EMBL/GenBank/DDBJ databases">
        <authorList>
            <person name="Swenson N.G."/>
            <person name="Wegrzyn J.L."/>
            <person name="Mcevoy S.L."/>
        </authorList>
    </citation>
    <scope>NUCLEOTIDE SEQUENCE</scope>
    <source>
        <strain evidence="2">NS2018</strain>
        <tissue evidence="2">Leaf</tissue>
    </source>
</reference>
<keyword evidence="3" id="KW-1185">Reference proteome</keyword>
<gene>
    <name evidence="2" type="ORF">LWI29_018458</name>
</gene>
<organism evidence="2 3">
    <name type="scientific">Acer saccharum</name>
    <name type="common">Sugar maple</name>
    <dbReference type="NCBI Taxonomy" id="4024"/>
    <lineage>
        <taxon>Eukaryota</taxon>
        <taxon>Viridiplantae</taxon>
        <taxon>Streptophyta</taxon>
        <taxon>Embryophyta</taxon>
        <taxon>Tracheophyta</taxon>
        <taxon>Spermatophyta</taxon>
        <taxon>Magnoliopsida</taxon>
        <taxon>eudicotyledons</taxon>
        <taxon>Gunneridae</taxon>
        <taxon>Pentapetalae</taxon>
        <taxon>rosids</taxon>
        <taxon>malvids</taxon>
        <taxon>Sapindales</taxon>
        <taxon>Sapindaceae</taxon>
        <taxon>Hippocastanoideae</taxon>
        <taxon>Acereae</taxon>
        <taxon>Acer</taxon>
    </lineage>
</organism>
<dbReference type="AlphaFoldDB" id="A0AA39V8Q6"/>
<feature type="compositionally biased region" description="Low complexity" evidence="1">
    <location>
        <begin position="103"/>
        <end position="122"/>
    </location>
</feature>
<comment type="caution">
    <text evidence="2">The sequence shown here is derived from an EMBL/GenBank/DDBJ whole genome shotgun (WGS) entry which is preliminary data.</text>
</comment>
<protein>
    <submittedName>
        <fullName evidence="2">Uncharacterized protein</fullName>
    </submittedName>
</protein>
<dbReference type="Proteomes" id="UP001168877">
    <property type="component" value="Unassembled WGS sequence"/>
</dbReference>
<evidence type="ECO:0000256" key="1">
    <source>
        <dbReference type="SAM" id="MobiDB-lite"/>
    </source>
</evidence>